<accession>U2MHH8</accession>
<organism evidence="1 2">
    <name type="scientific">Segatella salivae F0493</name>
    <dbReference type="NCBI Taxonomy" id="1395125"/>
    <lineage>
        <taxon>Bacteria</taxon>
        <taxon>Pseudomonadati</taxon>
        <taxon>Bacteroidota</taxon>
        <taxon>Bacteroidia</taxon>
        <taxon>Bacteroidales</taxon>
        <taxon>Prevotellaceae</taxon>
        <taxon>Segatella</taxon>
    </lineage>
</organism>
<comment type="caution">
    <text evidence="1">The sequence shown here is derived from an EMBL/GenBank/DDBJ whole genome shotgun (WGS) entry which is preliminary data.</text>
</comment>
<dbReference type="AlphaFoldDB" id="U2MHH8"/>
<evidence type="ECO:0000313" key="2">
    <source>
        <dbReference type="Proteomes" id="UP000017023"/>
    </source>
</evidence>
<dbReference type="PATRIC" id="fig|1395125.3.peg.2341"/>
<gene>
    <name evidence="1" type="ORF">HMPREF9145_1750</name>
</gene>
<dbReference type="Proteomes" id="UP000017023">
    <property type="component" value="Unassembled WGS sequence"/>
</dbReference>
<protein>
    <submittedName>
        <fullName evidence="1">Uncharacterized protein</fullName>
    </submittedName>
</protein>
<sequence>MKTITLHDENYQFMYSSHALSKPNRMDLYDKKNKTASPTTWIYTIKKTR</sequence>
<name>U2MHH8_9BACT</name>
<dbReference type="EMBL" id="AWGW01000029">
    <property type="protein sequence ID" value="ERJ98723.1"/>
    <property type="molecule type" value="Genomic_DNA"/>
</dbReference>
<reference evidence="1 2" key="1">
    <citation type="submission" date="2013-08" db="EMBL/GenBank/DDBJ databases">
        <authorList>
            <person name="Durkin A.S."/>
            <person name="Haft D.R."/>
            <person name="McCorrison J."/>
            <person name="Torralba M."/>
            <person name="Gillis M."/>
            <person name="Haft D.H."/>
            <person name="Methe B."/>
            <person name="Sutton G."/>
            <person name="Nelson K.E."/>
        </authorList>
    </citation>
    <scope>NUCLEOTIDE SEQUENCE [LARGE SCALE GENOMIC DNA]</scope>
    <source>
        <strain evidence="1 2">F0493</strain>
    </source>
</reference>
<evidence type="ECO:0000313" key="1">
    <source>
        <dbReference type="EMBL" id="ERJ98723.1"/>
    </source>
</evidence>
<proteinExistence type="predicted"/>